<dbReference type="AlphaFoldDB" id="A0A0F9BQ55"/>
<proteinExistence type="predicted"/>
<comment type="caution">
    <text evidence="1">The sequence shown here is derived from an EMBL/GenBank/DDBJ whole genome shotgun (WGS) entry which is preliminary data.</text>
</comment>
<protein>
    <submittedName>
        <fullName evidence="1">Uncharacterized protein</fullName>
    </submittedName>
</protein>
<organism evidence="1">
    <name type="scientific">marine sediment metagenome</name>
    <dbReference type="NCBI Taxonomy" id="412755"/>
    <lineage>
        <taxon>unclassified sequences</taxon>
        <taxon>metagenomes</taxon>
        <taxon>ecological metagenomes</taxon>
    </lineage>
</organism>
<accession>A0A0F9BQ55</accession>
<sequence>MILDVVSHKSNLPVGLIPRETRIVTIAAPARPSAKFPIQPDFLRRSRGRSPSTAPLAPVRISKVRGPILGTNPVVSINIRNPEENPYRKKGKLEYRLDLINPNLSTRINEISKSISIISKMKHLNDTAHQMREFLSHFLQLCDPNNDVKNTSWVEFSKNGNIIQKSRAIYAIIGS</sequence>
<gene>
    <name evidence="1" type="ORF">LCGC14_2419320</name>
</gene>
<name>A0A0F9BQ55_9ZZZZ</name>
<feature type="non-terminal residue" evidence="1">
    <location>
        <position position="175"/>
    </location>
</feature>
<dbReference type="EMBL" id="LAZR01036743">
    <property type="protein sequence ID" value="KKL24039.1"/>
    <property type="molecule type" value="Genomic_DNA"/>
</dbReference>
<reference evidence="1" key="1">
    <citation type="journal article" date="2015" name="Nature">
        <title>Complex archaea that bridge the gap between prokaryotes and eukaryotes.</title>
        <authorList>
            <person name="Spang A."/>
            <person name="Saw J.H."/>
            <person name="Jorgensen S.L."/>
            <person name="Zaremba-Niedzwiedzka K."/>
            <person name="Martijn J."/>
            <person name="Lind A.E."/>
            <person name="van Eijk R."/>
            <person name="Schleper C."/>
            <person name="Guy L."/>
            <person name="Ettema T.J."/>
        </authorList>
    </citation>
    <scope>NUCLEOTIDE SEQUENCE</scope>
</reference>
<evidence type="ECO:0000313" key="1">
    <source>
        <dbReference type="EMBL" id="KKL24039.1"/>
    </source>
</evidence>